<dbReference type="Proteomes" id="UP000199470">
    <property type="component" value="Unassembled WGS sequence"/>
</dbReference>
<keyword evidence="1" id="KW-0732">Signal</keyword>
<gene>
    <name evidence="2" type="ORF">SAMN02982985_05024</name>
</gene>
<protein>
    <submittedName>
        <fullName evidence="2">Uncharacterized protein</fullName>
    </submittedName>
</protein>
<evidence type="ECO:0000313" key="2">
    <source>
        <dbReference type="EMBL" id="SFM71024.1"/>
    </source>
</evidence>
<proteinExistence type="predicted"/>
<reference evidence="2 3" key="1">
    <citation type="submission" date="2016-10" db="EMBL/GenBank/DDBJ databases">
        <authorList>
            <person name="de Groot N.N."/>
        </authorList>
    </citation>
    <scope>NUCLEOTIDE SEQUENCE [LARGE SCALE GENOMIC DNA]</scope>
    <source>
        <strain evidence="2 3">ATCC 43154</strain>
    </source>
</reference>
<dbReference type="EMBL" id="FOTW01000029">
    <property type="protein sequence ID" value="SFM71024.1"/>
    <property type="molecule type" value="Genomic_DNA"/>
</dbReference>
<organism evidence="2 3">
    <name type="scientific">Rugamonas rubra</name>
    <dbReference type="NCBI Taxonomy" id="758825"/>
    <lineage>
        <taxon>Bacteria</taxon>
        <taxon>Pseudomonadati</taxon>
        <taxon>Pseudomonadota</taxon>
        <taxon>Betaproteobacteria</taxon>
        <taxon>Burkholderiales</taxon>
        <taxon>Oxalobacteraceae</taxon>
        <taxon>Telluria group</taxon>
        <taxon>Rugamonas</taxon>
    </lineage>
</organism>
<dbReference type="AlphaFoldDB" id="A0A1I4T2Q0"/>
<feature type="signal peptide" evidence="1">
    <location>
        <begin position="1"/>
        <end position="21"/>
    </location>
</feature>
<dbReference type="STRING" id="758825.SAMN02982985_05024"/>
<name>A0A1I4T2Q0_9BURK</name>
<accession>A0A1I4T2Q0</accession>
<dbReference type="RefSeq" id="WP_174900680.1">
    <property type="nucleotide sequence ID" value="NZ_FOTW01000029.1"/>
</dbReference>
<keyword evidence="3" id="KW-1185">Reference proteome</keyword>
<feature type="chain" id="PRO_5011567124" evidence="1">
    <location>
        <begin position="22"/>
        <end position="57"/>
    </location>
</feature>
<sequence>MKTKLALFLFALGLGSSMAVASTPCTYQCDVQYRSCLQYSSAAECRALRLECYGECM</sequence>
<evidence type="ECO:0000256" key="1">
    <source>
        <dbReference type="SAM" id="SignalP"/>
    </source>
</evidence>
<evidence type="ECO:0000313" key="3">
    <source>
        <dbReference type="Proteomes" id="UP000199470"/>
    </source>
</evidence>